<evidence type="ECO:0000256" key="1">
    <source>
        <dbReference type="SAM" id="Phobius"/>
    </source>
</evidence>
<feature type="transmembrane region" description="Helical" evidence="1">
    <location>
        <begin position="32"/>
        <end position="54"/>
    </location>
</feature>
<dbReference type="EMBL" id="MU151078">
    <property type="protein sequence ID" value="KAF9451911.1"/>
    <property type="molecule type" value="Genomic_DNA"/>
</dbReference>
<keyword evidence="3" id="KW-1185">Reference proteome</keyword>
<keyword evidence="1" id="KW-1133">Transmembrane helix</keyword>
<sequence>MALTRDIRKGDPGAGKPRCAVNNRLLARVQIFFLRVLFFSFGSNVWLVAAVLRLKGSVDLRSRVLLQNGVRTTIASSARASTFSGESELSPCDRVFVTI</sequence>
<evidence type="ECO:0000313" key="2">
    <source>
        <dbReference type="EMBL" id="KAF9451911.1"/>
    </source>
</evidence>
<proteinExistence type="predicted"/>
<keyword evidence="1" id="KW-0472">Membrane</keyword>
<gene>
    <name evidence="2" type="ORF">P691DRAFT_295800</name>
</gene>
<organism evidence="2 3">
    <name type="scientific">Macrolepiota fuliginosa MF-IS2</name>
    <dbReference type="NCBI Taxonomy" id="1400762"/>
    <lineage>
        <taxon>Eukaryota</taxon>
        <taxon>Fungi</taxon>
        <taxon>Dikarya</taxon>
        <taxon>Basidiomycota</taxon>
        <taxon>Agaricomycotina</taxon>
        <taxon>Agaricomycetes</taxon>
        <taxon>Agaricomycetidae</taxon>
        <taxon>Agaricales</taxon>
        <taxon>Agaricineae</taxon>
        <taxon>Agaricaceae</taxon>
        <taxon>Macrolepiota</taxon>
    </lineage>
</organism>
<dbReference type="AlphaFoldDB" id="A0A9P6C4K5"/>
<reference evidence="2" key="1">
    <citation type="submission" date="2020-11" db="EMBL/GenBank/DDBJ databases">
        <authorList>
            <consortium name="DOE Joint Genome Institute"/>
            <person name="Ahrendt S."/>
            <person name="Riley R."/>
            <person name="Andreopoulos W."/>
            <person name="Labutti K."/>
            <person name="Pangilinan J."/>
            <person name="Ruiz-Duenas F.J."/>
            <person name="Barrasa J.M."/>
            <person name="Sanchez-Garcia M."/>
            <person name="Camarero S."/>
            <person name="Miyauchi S."/>
            <person name="Serrano A."/>
            <person name="Linde D."/>
            <person name="Babiker R."/>
            <person name="Drula E."/>
            <person name="Ayuso-Fernandez I."/>
            <person name="Pacheco R."/>
            <person name="Padilla G."/>
            <person name="Ferreira P."/>
            <person name="Barriuso J."/>
            <person name="Kellner H."/>
            <person name="Castanera R."/>
            <person name="Alfaro M."/>
            <person name="Ramirez L."/>
            <person name="Pisabarro A.G."/>
            <person name="Kuo A."/>
            <person name="Tritt A."/>
            <person name="Lipzen A."/>
            <person name="He G."/>
            <person name="Yan M."/>
            <person name="Ng V."/>
            <person name="Cullen D."/>
            <person name="Martin F."/>
            <person name="Rosso M.-N."/>
            <person name="Henrissat B."/>
            <person name="Hibbett D."/>
            <person name="Martinez A.T."/>
            <person name="Grigoriev I.V."/>
        </authorList>
    </citation>
    <scope>NUCLEOTIDE SEQUENCE</scope>
    <source>
        <strain evidence="2">MF-IS2</strain>
    </source>
</reference>
<dbReference type="Proteomes" id="UP000807342">
    <property type="component" value="Unassembled WGS sequence"/>
</dbReference>
<keyword evidence="1" id="KW-0812">Transmembrane</keyword>
<accession>A0A9P6C4K5</accession>
<name>A0A9P6C4K5_9AGAR</name>
<comment type="caution">
    <text evidence="2">The sequence shown here is derived from an EMBL/GenBank/DDBJ whole genome shotgun (WGS) entry which is preliminary data.</text>
</comment>
<evidence type="ECO:0000313" key="3">
    <source>
        <dbReference type="Proteomes" id="UP000807342"/>
    </source>
</evidence>
<protein>
    <submittedName>
        <fullName evidence="2">Uncharacterized protein</fullName>
    </submittedName>
</protein>